<name>A0A072TLN2_MEDTR</name>
<sequence length="85" mass="9609">MNKSKTDNLDNHIQTPRSEPILDCTKPIPKIAPDIPPSIKQTLGSNLGIGKLKLGFWGEKCVFPELLSDSMSCFMFLRLFHTFLF</sequence>
<reference evidence="2" key="3">
    <citation type="submission" date="2015-04" db="UniProtKB">
        <authorList>
            <consortium name="EnsemblPlants"/>
        </authorList>
    </citation>
    <scope>IDENTIFICATION</scope>
    <source>
        <strain evidence="2">cv. Jemalong A17</strain>
    </source>
</reference>
<proteinExistence type="predicted"/>
<dbReference type="eggNOG" id="ENOG502QQJE">
    <property type="taxonomic scope" value="Eukaryota"/>
</dbReference>
<reference evidence="1 3" key="2">
    <citation type="journal article" date="2014" name="BMC Genomics">
        <title>An improved genome release (version Mt4.0) for the model legume Medicago truncatula.</title>
        <authorList>
            <person name="Tang H."/>
            <person name="Krishnakumar V."/>
            <person name="Bidwell S."/>
            <person name="Rosen B."/>
            <person name="Chan A."/>
            <person name="Zhou S."/>
            <person name="Gentzbittel L."/>
            <person name="Childs K.L."/>
            <person name="Yandell M."/>
            <person name="Gundlach H."/>
            <person name="Mayer K.F."/>
            <person name="Schwartz D.C."/>
            <person name="Town C.D."/>
        </authorList>
    </citation>
    <scope>GENOME REANNOTATION</scope>
    <source>
        <strain evidence="1">A17</strain>
        <strain evidence="2 3">cv. Jemalong A17</strain>
    </source>
</reference>
<evidence type="ECO:0000313" key="3">
    <source>
        <dbReference type="Proteomes" id="UP000002051"/>
    </source>
</evidence>
<protein>
    <submittedName>
        <fullName evidence="1 2">Uncharacterized protein</fullName>
    </submittedName>
</protein>
<dbReference type="HOGENOM" id="CLU_2516097_0_0_1"/>
<dbReference type="AlphaFoldDB" id="A0A072TLN2"/>
<evidence type="ECO:0000313" key="1">
    <source>
        <dbReference type="EMBL" id="KEH18384.1"/>
    </source>
</evidence>
<dbReference type="Proteomes" id="UP000002051">
    <property type="component" value="Chromosome 8"/>
</dbReference>
<evidence type="ECO:0000313" key="2">
    <source>
        <dbReference type="EnsemblPlants" id="KEH18384"/>
    </source>
</evidence>
<keyword evidence="3" id="KW-1185">Reference proteome</keyword>
<dbReference type="EMBL" id="CM001224">
    <property type="protein sequence ID" value="KEH18384.1"/>
    <property type="molecule type" value="Genomic_DNA"/>
</dbReference>
<dbReference type="EnsemblPlants" id="KEH18384">
    <property type="protein sequence ID" value="KEH18384"/>
    <property type="gene ID" value="MTR_8g017360"/>
</dbReference>
<gene>
    <name evidence="1" type="ordered locus">MTR_8g017360</name>
</gene>
<organism evidence="1 3">
    <name type="scientific">Medicago truncatula</name>
    <name type="common">Barrel medic</name>
    <name type="synonym">Medicago tribuloides</name>
    <dbReference type="NCBI Taxonomy" id="3880"/>
    <lineage>
        <taxon>Eukaryota</taxon>
        <taxon>Viridiplantae</taxon>
        <taxon>Streptophyta</taxon>
        <taxon>Embryophyta</taxon>
        <taxon>Tracheophyta</taxon>
        <taxon>Spermatophyta</taxon>
        <taxon>Magnoliopsida</taxon>
        <taxon>eudicotyledons</taxon>
        <taxon>Gunneridae</taxon>
        <taxon>Pentapetalae</taxon>
        <taxon>rosids</taxon>
        <taxon>fabids</taxon>
        <taxon>Fabales</taxon>
        <taxon>Fabaceae</taxon>
        <taxon>Papilionoideae</taxon>
        <taxon>50 kb inversion clade</taxon>
        <taxon>NPAAA clade</taxon>
        <taxon>Hologalegina</taxon>
        <taxon>IRL clade</taxon>
        <taxon>Trifolieae</taxon>
        <taxon>Medicago</taxon>
    </lineage>
</organism>
<accession>A0A072TLN2</accession>
<reference evidence="1 3" key="1">
    <citation type="journal article" date="2011" name="Nature">
        <title>The Medicago genome provides insight into the evolution of rhizobial symbioses.</title>
        <authorList>
            <person name="Young N.D."/>
            <person name="Debelle F."/>
            <person name="Oldroyd G.E."/>
            <person name="Geurts R."/>
            <person name="Cannon S.B."/>
            <person name="Udvardi M.K."/>
            <person name="Benedito V.A."/>
            <person name="Mayer K.F."/>
            <person name="Gouzy J."/>
            <person name="Schoof H."/>
            <person name="Van de Peer Y."/>
            <person name="Proost S."/>
            <person name="Cook D.R."/>
            <person name="Meyers B.C."/>
            <person name="Spannagl M."/>
            <person name="Cheung F."/>
            <person name="De Mita S."/>
            <person name="Krishnakumar V."/>
            <person name="Gundlach H."/>
            <person name="Zhou S."/>
            <person name="Mudge J."/>
            <person name="Bharti A.K."/>
            <person name="Murray J.D."/>
            <person name="Naoumkina M.A."/>
            <person name="Rosen B."/>
            <person name="Silverstein K.A."/>
            <person name="Tang H."/>
            <person name="Rombauts S."/>
            <person name="Zhao P.X."/>
            <person name="Zhou P."/>
            <person name="Barbe V."/>
            <person name="Bardou P."/>
            <person name="Bechner M."/>
            <person name="Bellec A."/>
            <person name="Berger A."/>
            <person name="Berges H."/>
            <person name="Bidwell S."/>
            <person name="Bisseling T."/>
            <person name="Choisne N."/>
            <person name="Couloux A."/>
            <person name="Denny R."/>
            <person name="Deshpande S."/>
            <person name="Dai X."/>
            <person name="Doyle J.J."/>
            <person name="Dudez A.M."/>
            <person name="Farmer A.D."/>
            <person name="Fouteau S."/>
            <person name="Franken C."/>
            <person name="Gibelin C."/>
            <person name="Gish J."/>
            <person name="Goldstein S."/>
            <person name="Gonzalez A.J."/>
            <person name="Green P.J."/>
            <person name="Hallab A."/>
            <person name="Hartog M."/>
            <person name="Hua A."/>
            <person name="Humphray S.J."/>
            <person name="Jeong D.H."/>
            <person name="Jing Y."/>
            <person name="Jocker A."/>
            <person name="Kenton S.M."/>
            <person name="Kim D.J."/>
            <person name="Klee K."/>
            <person name="Lai H."/>
            <person name="Lang C."/>
            <person name="Lin S."/>
            <person name="Macmil S.L."/>
            <person name="Magdelenat G."/>
            <person name="Matthews L."/>
            <person name="McCorrison J."/>
            <person name="Monaghan E.L."/>
            <person name="Mun J.H."/>
            <person name="Najar F.Z."/>
            <person name="Nicholson C."/>
            <person name="Noirot C."/>
            <person name="O'Bleness M."/>
            <person name="Paule C.R."/>
            <person name="Poulain J."/>
            <person name="Prion F."/>
            <person name="Qin B."/>
            <person name="Qu C."/>
            <person name="Retzel E.F."/>
            <person name="Riddle C."/>
            <person name="Sallet E."/>
            <person name="Samain S."/>
            <person name="Samson N."/>
            <person name="Sanders I."/>
            <person name="Saurat O."/>
            <person name="Scarpelli C."/>
            <person name="Schiex T."/>
            <person name="Segurens B."/>
            <person name="Severin A.J."/>
            <person name="Sherrier D.J."/>
            <person name="Shi R."/>
            <person name="Sims S."/>
            <person name="Singer S.R."/>
            <person name="Sinharoy S."/>
            <person name="Sterck L."/>
            <person name="Viollet A."/>
            <person name="Wang B.B."/>
            <person name="Wang K."/>
            <person name="Wang M."/>
            <person name="Wang X."/>
            <person name="Warfsmann J."/>
            <person name="Weissenbach J."/>
            <person name="White D.D."/>
            <person name="White J.D."/>
            <person name="Wiley G.B."/>
            <person name="Wincker P."/>
            <person name="Xing Y."/>
            <person name="Yang L."/>
            <person name="Yao Z."/>
            <person name="Ying F."/>
            <person name="Zhai J."/>
            <person name="Zhou L."/>
            <person name="Zuber A."/>
            <person name="Denarie J."/>
            <person name="Dixon R.A."/>
            <person name="May G.D."/>
            <person name="Schwartz D.C."/>
            <person name="Rogers J."/>
            <person name="Quetier F."/>
            <person name="Town C.D."/>
            <person name="Roe B.A."/>
        </authorList>
    </citation>
    <scope>NUCLEOTIDE SEQUENCE [LARGE SCALE GENOMIC DNA]</scope>
    <source>
        <strain evidence="1">A17</strain>
        <strain evidence="2 3">cv. Jemalong A17</strain>
    </source>
</reference>